<gene>
    <name evidence="2" type="ORF">V6N11_021885</name>
</gene>
<evidence type="ECO:0000313" key="2">
    <source>
        <dbReference type="EMBL" id="KAK9036962.1"/>
    </source>
</evidence>
<proteinExistence type="predicted"/>
<accession>A0ABR2THX6</accession>
<name>A0ABR2THX6_9ROSI</name>
<keyword evidence="3" id="KW-1185">Reference proteome</keyword>
<feature type="region of interest" description="Disordered" evidence="1">
    <location>
        <begin position="88"/>
        <end position="107"/>
    </location>
</feature>
<evidence type="ECO:0000313" key="3">
    <source>
        <dbReference type="Proteomes" id="UP001396334"/>
    </source>
</evidence>
<evidence type="ECO:0000256" key="1">
    <source>
        <dbReference type="SAM" id="MobiDB-lite"/>
    </source>
</evidence>
<reference evidence="2 3" key="1">
    <citation type="journal article" date="2024" name="G3 (Bethesda)">
        <title>Genome assembly of Hibiscus sabdariffa L. provides insights into metabolisms of medicinal natural products.</title>
        <authorList>
            <person name="Kim T."/>
        </authorList>
    </citation>
    <scope>NUCLEOTIDE SEQUENCE [LARGE SCALE GENOMIC DNA]</scope>
    <source>
        <strain evidence="2">TK-2024</strain>
        <tissue evidence="2">Old leaves</tissue>
    </source>
</reference>
<dbReference type="Proteomes" id="UP001396334">
    <property type="component" value="Unassembled WGS sequence"/>
</dbReference>
<protein>
    <submittedName>
        <fullName evidence="2">Uncharacterized protein</fullName>
    </submittedName>
</protein>
<sequence>MDANRVEKYKEEDLAQLSVRDRLSDDSTKVFQVKKNEGLNDVEDLVGESSSDSSRSRSSELERRSAFHVEDEAINDVFVGKVGFNTENHSSAESSQHLGECEMMGGDNSAEDRVIEGTLSEVKVEDWVSFSEFEEDFSNTERVFFPELESKRDTNKHYGSLMSLQDKVISKVEKKKRDRAKGRASL</sequence>
<feature type="region of interest" description="Disordered" evidence="1">
    <location>
        <begin position="41"/>
        <end position="64"/>
    </location>
</feature>
<dbReference type="EMBL" id="JBBPBN010000005">
    <property type="protein sequence ID" value="KAK9036962.1"/>
    <property type="molecule type" value="Genomic_DNA"/>
</dbReference>
<feature type="compositionally biased region" description="Polar residues" evidence="1">
    <location>
        <begin position="88"/>
        <end position="97"/>
    </location>
</feature>
<feature type="compositionally biased region" description="Basic and acidic residues" evidence="1">
    <location>
        <begin position="54"/>
        <end position="64"/>
    </location>
</feature>
<organism evidence="2 3">
    <name type="scientific">Hibiscus sabdariffa</name>
    <name type="common">roselle</name>
    <dbReference type="NCBI Taxonomy" id="183260"/>
    <lineage>
        <taxon>Eukaryota</taxon>
        <taxon>Viridiplantae</taxon>
        <taxon>Streptophyta</taxon>
        <taxon>Embryophyta</taxon>
        <taxon>Tracheophyta</taxon>
        <taxon>Spermatophyta</taxon>
        <taxon>Magnoliopsida</taxon>
        <taxon>eudicotyledons</taxon>
        <taxon>Gunneridae</taxon>
        <taxon>Pentapetalae</taxon>
        <taxon>rosids</taxon>
        <taxon>malvids</taxon>
        <taxon>Malvales</taxon>
        <taxon>Malvaceae</taxon>
        <taxon>Malvoideae</taxon>
        <taxon>Hibiscus</taxon>
    </lineage>
</organism>
<comment type="caution">
    <text evidence="2">The sequence shown here is derived from an EMBL/GenBank/DDBJ whole genome shotgun (WGS) entry which is preliminary data.</text>
</comment>